<proteinExistence type="predicted"/>
<organism evidence="2 3">
    <name type="scientific">Tectimicrobiota bacterium</name>
    <dbReference type="NCBI Taxonomy" id="2528274"/>
    <lineage>
        <taxon>Bacteria</taxon>
        <taxon>Pseudomonadati</taxon>
        <taxon>Nitrospinota/Tectimicrobiota group</taxon>
        <taxon>Candidatus Tectimicrobiota</taxon>
    </lineage>
</organism>
<protein>
    <submittedName>
        <fullName evidence="2">Dienelactone hydrolase family protein</fullName>
    </submittedName>
</protein>
<name>A0A932ZTD0_UNCTE</name>
<dbReference type="Pfam" id="PF01738">
    <property type="entry name" value="DLH"/>
    <property type="match status" value="1"/>
</dbReference>
<dbReference type="SUPFAM" id="SSF53474">
    <property type="entry name" value="alpha/beta-Hydrolases"/>
    <property type="match status" value="1"/>
</dbReference>
<evidence type="ECO:0000313" key="3">
    <source>
        <dbReference type="Proteomes" id="UP000752292"/>
    </source>
</evidence>
<reference evidence="2" key="1">
    <citation type="submission" date="2020-07" db="EMBL/GenBank/DDBJ databases">
        <title>Huge and variable diversity of episymbiotic CPR bacteria and DPANN archaea in groundwater ecosystems.</title>
        <authorList>
            <person name="He C.Y."/>
            <person name="Keren R."/>
            <person name="Whittaker M."/>
            <person name="Farag I.F."/>
            <person name="Doudna J."/>
            <person name="Cate J.H.D."/>
            <person name="Banfield J.F."/>
        </authorList>
    </citation>
    <scope>NUCLEOTIDE SEQUENCE</scope>
    <source>
        <strain evidence="2">NC_groundwater_1370_Ag_S-0.2um_69_93</strain>
    </source>
</reference>
<evidence type="ECO:0000313" key="2">
    <source>
        <dbReference type="EMBL" id="MBI4252104.1"/>
    </source>
</evidence>
<dbReference type="InterPro" id="IPR002925">
    <property type="entry name" value="Dienelactn_hydro"/>
</dbReference>
<evidence type="ECO:0000259" key="1">
    <source>
        <dbReference type="Pfam" id="PF01738"/>
    </source>
</evidence>
<keyword evidence="2" id="KW-0378">Hydrolase</keyword>
<gene>
    <name evidence="2" type="ORF">HY618_06555</name>
</gene>
<dbReference type="PANTHER" id="PTHR22946:SF0">
    <property type="entry name" value="DIENELACTONE HYDROLASE DOMAIN-CONTAINING PROTEIN"/>
    <property type="match status" value="1"/>
</dbReference>
<dbReference type="GO" id="GO:0016787">
    <property type="term" value="F:hydrolase activity"/>
    <property type="evidence" value="ECO:0007669"/>
    <property type="project" value="UniProtKB-KW"/>
</dbReference>
<dbReference type="AlphaFoldDB" id="A0A932ZTD0"/>
<dbReference type="EMBL" id="JACQRX010000286">
    <property type="protein sequence ID" value="MBI4252104.1"/>
    <property type="molecule type" value="Genomic_DNA"/>
</dbReference>
<feature type="domain" description="Dienelactone hydrolase" evidence="1">
    <location>
        <begin position="23"/>
        <end position="236"/>
    </location>
</feature>
<dbReference type="PANTHER" id="PTHR22946">
    <property type="entry name" value="DIENELACTONE HYDROLASE DOMAIN-CONTAINING PROTEIN-RELATED"/>
    <property type="match status" value="1"/>
</dbReference>
<dbReference type="InterPro" id="IPR029058">
    <property type="entry name" value="AB_hydrolase_fold"/>
</dbReference>
<accession>A0A932ZTD0</accession>
<dbReference type="Proteomes" id="UP000752292">
    <property type="component" value="Unassembled WGS sequence"/>
</dbReference>
<dbReference type="InterPro" id="IPR050261">
    <property type="entry name" value="FrsA_esterase"/>
</dbReference>
<sequence>MHTEYIGYTDGPLACEAYAACGDPGPAKRPCVIVSHAWGGQLDFEREKARRLAEMGYLGFAVDLYGKGVRGAPAGDNSKLMQPFMEDRAMLRRRLLASLAAAKRHPMADPGRIAAIGYCFGGLCVLDLARSAPPGLKGVVSFHGLFHPPNLGPQGPIPAKVLMLHGYADPLAPPGDVLAVAKELTEAKADWQLHAYGHALHAFTHPPANNPAGGVMYDAAADRRSWAAMTYFLQEALA</sequence>
<dbReference type="Gene3D" id="3.40.50.1820">
    <property type="entry name" value="alpha/beta hydrolase"/>
    <property type="match status" value="1"/>
</dbReference>
<comment type="caution">
    <text evidence="2">The sequence shown here is derived from an EMBL/GenBank/DDBJ whole genome shotgun (WGS) entry which is preliminary data.</text>
</comment>